<dbReference type="SMART" id="SM00857">
    <property type="entry name" value="Resolvase"/>
    <property type="match status" value="1"/>
</dbReference>
<keyword evidence="2" id="KW-0233">DNA recombination</keyword>
<dbReference type="EMBL" id="FORF01000014">
    <property type="protein sequence ID" value="SFJ31254.1"/>
    <property type="molecule type" value="Genomic_DNA"/>
</dbReference>
<organism evidence="4 5">
    <name type="scientific">Aquamicrobium aerolatum DSM 21857</name>
    <dbReference type="NCBI Taxonomy" id="1121003"/>
    <lineage>
        <taxon>Bacteria</taxon>
        <taxon>Pseudomonadati</taxon>
        <taxon>Pseudomonadota</taxon>
        <taxon>Alphaproteobacteria</taxon>
        <taxon>Hyphomicrobiales</taxon>
        <taxon>Phyllobacteriaceae</taxon>
        <taxon>Aerobium</taxon>
    </lineage>
</organism>
<dbReference type="PANTHER" id="PTHR30461">
    <property type="entry name" value="DNA-INVERTASE FROM LAMBDOID PROPHAGE"/>
    <property type="match status" value="1"/>
</dbReference>
<feature type="domain" description="Resolvase/invertase-type recombinase catalytic" evidence="3">
    <location>
        <begin position="7"/>
        <end position="156"/>
    </location>
</feature>
<dbReference type="Proteomes" id="UP000242763">
    <property type="component" value="Unassembled WGS sequence"/>
</dbReference>
<proteinExistence type="predicted"/>
<accession>A0A1I3QAF8</accession>
<dbReference type="PANTHER" id="PTHR30461:SF2">
    <property type="entry name" value="SERINE RECOMBINASE PINE-RELATED"/>
    <property type="match status" value="1"/>
</dbReference>
<evidence type="ECO:0000313" key="5">
    <source>
        <dbReference type="Proteomes" id="UP000242763"/>
    </source>
</evidence>
<dbReference type="SUPFAM" id="SSF53041">
    <property type="entry name" value="Resolvase-like"/>
    <property type="match status" value="1"/>
</dbReference>
<dbReference type="GO" id="GO:0000150">
    <property type="term" value="F:DNA strand exchange activity"/>
    <property type="evidence" value="ECO:0007669"/>
    <property type="project" value="InterPro"/>
</dbReference>
<evidence type="ECO:0000256" key="1">
    <source>
        <dbReference type="ARBA" id="ARBA00023125"/>
    </source>
</evidence>
<dbReference type="CDD" id="cd00338">
    <property type="entry name" value="Ser_Recombinase"/>
    <property type="match status" value="1"/>
</dbReference>
<dbReference type="RefSeq" id="WP_091523051.1">
    <property type="nucleotide sequence ID" value="NZ_FORF01000014.1"/>
</dbReference>
<dbReference type="GO" id="GO:0003677">
    <property type="term" value="F:DNA binding"/>
    <property type="evidence" value="ECO:0007669"/>
    <property type="project" value="UniProtKB-KW"/>
</dbReference>
<gene>
    <name evidence="4" type="ORF">SAMN03080618_02620</name>
</gene>
<dbReference type="Gene3D" id="3.40.50.1390">
    <property type="entry name" value="Resolvase, N-terminal catalytic domain"/>
    <property type="match status" value="1"/>
</dbReference>
<keyword evidence="1" id="KW-0238">DNA-binding</keyword>
<evidence type="ECO:0000256" key="2">
    <source>
        <dbReference type="ARBA" id="ARBA00023172"/>
    </source>
</evidence>
<sequence>MQHEIVPVGYGRVSGAKQVKEGDGLGSQEARIREHVRHKGYPALAAMFTDNITGGTDTRPGFAEMLKFLLKHRNENCIVVIDDITRLARDVEVHLKLRRAIAATGAKLECPSFEFGDSSDEELVELLLASVSQHQRRKNGEQVRNRMRGRLLNGYWCFASKPPRVPICKGGRAEHTGATRTDRVGRYGGARGLRQWSVSNASGGTAFSGRGTWFPKAAGWNHQV</sequence>
<name>A0A1I3QAF8_9HYPH</name>
<evidence type="ECO:0000259" key="3">
    <source>
        <dbReference type="SMART" id="SM00857"/>
    </source>
</evidence>
<dbReference type="InterPro" id="IPR036162">
    <property type="entry name" value="Resolvase-like_N_sf"/>
</dbReference>
<dbReference type="AlphaFoldDB" id="A0A1I3QAF8"/>
<protein>
    <submittedName>
        <fullName evidence="4">Resolvase, N terminal domain</fullName>
    </submittedName>
</protein>
<keyword evidence="5" id="KW-1185">Reference proteome</keyword>
<dbReference type="Pfam" id="PF00239">
    <property type="entry name" value="Resolvase"/>
    <property type="match status" value="1"/>
</dbReference>
<dbReference type="InterPro" id="IPR050639">
    <property type="entry name" value="SSR_resolvase"/>
</dbReference>
<evidence type="ECO:0000313" key="4">
    <source>
        <dbReference type="EMBL" id="SFJ31254.1"/>
    </source>
</evidence>
<dbReference type="OrthoDB" id="7475655at2"/>
<reference evidence="5" key="1">
    <citation type="submission" date="2016-10" db="EMBL/GenBank/DDBJ databases">
        <authorList>
            <person name="Varghese N."/>
            <person name="Submissions S."/>
        </authorList>
    </citation>
    <scope>NUCLEOTIDE SEQUENCE [LARGE SCALE GENOMIC DNA]</scope>
    <source>
        <strain evidence="5">DSM 21857</strain>
    </source>
</reference>
<dbReference type="InterPro" id="IPR006119">
    <property type="entry name" value="Resolv_N"/>
</dbReference>
<dbReference type="STRING" id="1121003.SAMN03080618_02620"/>